<dbReference type="AlphaFoldDB" id="A0A1H5Z9I3"/>
<reference evidence="2" key="1">
    <citation type="submission" date="2016-10" db="EMBL/GenBank/DDBJ databases">
        <authorList>
            <person name="Varghese N."/>
            <person name="Submissions S."/>
        </authorList>
    </citation>
    <scope>NUCLEOTIDE SEQUENCE [LARGE SCALE GENOMIC DNA]</scope>
    <source>
        <strain evidence="2">CGMCC 1.9230</strain>
    </source>
</reference>
<protein>
    <submittedName>
        <fullName evidence="1">Uncharacterized protein</fullName>
    </submittedName>
</protein>
<keyword evidence="2" id="KW-1185">Reference proteome</keyword>
<gene>
    <name evidence="1" type="ORF">SAMN04488130_109136</name>
</gene>
<dbReference type="RefSeq" id="WP_104000354.1">
    <property type="nucleotide sequence ID" value="NZ_FNVP01000009.1"/>
</dbReference>
<dbReference type="EMBL" id="FNVP01000009">
    <property type="protein sequence ID" value="SEG32016.1"/>
    <property type="molecule type" value="Genomic_DNA"/>
</dbReference>
<sequence length="351" mass="39822">MITIIKSPALNRALLDANNTEISISSTNGNGYYFRALIYIDDSLFDEQGWSRKTEFLAVKDLVKLYNAYFETSFAAFTSNGLVEKTNLKKKVSITIEERLLTTDAVVEMVNLPVFYIIYNRTPISFTDAAKIQVLSKRPDAVLIPATGKMIIPIFVNANNETVTVITKNNFGATLNTQTIAAFTGKKNYIYSFDLSGITLASNTIYFETTITCGTTTITLRYRLLRLPDFPVKEIYYKNNFGYFLPAYFDGELEIENSLKIDDYNQADGTSVIFEINEEATYTINTGSLLADERGIVNQIINSYEVYFKVNNVWTKINTKTKKELEFRDKKHSYATDLQFSFVKNSKIANV</sequence>
<dbReference type="Proteomes" id="UP000236737">
    <property type="component" value="Unassembled WGS sequence"/>
</dbReference>
<evidence type="ECO:0000313" key="1">
    <source>
        <dbReference type="EMBL" id="SEG32016.1"/>
    </source>
</evidence>
<dbReference type="OrthoDB" id="1335231at2"/>
<evidence type="ECO:0000313" key="2">
    <source>
        <dbReference type="Proteomes" id="UP000236737"/>
    </source>
</evidence>
<accession>A0A1H5Z9I3</accession>
<organism evidence="1 2">
    <name type="scientific">Flavobacterium urumqiense</name>
    <dbReference type="NCBI Taxonomy" id="935224"/>
    <lineage>
        <taxon>Bacteria</taxon>
        <taxon>Pseudomonadati</taxon>
        <taxon>Bacteroidota</taxon>
        <taxon>Flavobacteriia</taxon>
        <taxon>Flavobacteriales</taxon>
        <taxon>Flavobacteriaceae</taxon>
        <taxon>Flavobacterium</taxon>
    </lineage>
</organism>
<name>A0A1H5Z9I3_9FLAO</name>
<proteinExistence type="predicted"/>